<dbReference type="Proteomes" id="UP000294933">
    <property type="component" value="Unassembled WGS sequence"/>
</dbReference>
<reference evidence="1 2" key="1">
    <citation type="submission" date="2018-06" db="EMBL/GenBank/DDBJ databases">
        <title>A transcriptomic atlas of mushroom development highlights an independent origin of complex multicellularity.</title>
        <authorList>
            <consortium name="DOE Joint Genome Institute"/>
            <person name="Krizsan K."/>
            <person name="Almasi E."/>
            <person name="Merenyi Z."/>
            <person name="Sahu N."/>
            <person name="Viragh M."/>
            <person name="Koszo T."/>
            <person name="Mondo S."/>
            <person name="Kiss B."/>
            <person name="Balint B."/>
            <person name="Kues U."/>
            <person name="Barry K."/>
            <person name="Hegedus J.C."/>
            <person name="Henrissat B."/>
            <person name="Johnson J."/>
            <person name="Lipzen A."/>
            <person name="Ohm R."/>
            <person name="Nagy I."/>
            <person name="Pangilinan J."/>
            <person name="Yan J."/>
            <person name="Xiong Y."/>
            <person name="Grigoriev I.V."/>
            <person name="Hibbett D.S."/>
            <person name="Nagy L.G."/>
        </authorList>
    </citation>
    <scope>NUCLEOTIDE SEQUENCE [LARGE SCALE GENOMIC DNA]</scope>
    <source>
        <strain evidence="1 2">SZMC22713</strain>
    </source>
</reference>
<name>A0A4Y7QG64_9AGAM</name>
<protein>
    <submittedName>
        <fullName evidence="1">Uncharacterized protein</fullName>
    </submittedName>
</protein>
<gene>
    <name evidence="1" type="ORF">BD410DRAFT_800479</name>
</gene>
<sequence>MPRDAWGGLDRSTLSFVGSASIRRVCVNVPYTVEVVDSGQAWQDAAASRVVTDPEVPKMVFRRLPTDGDNDCKPSAKFAFTAQTNPWKSILCELRDLWQLQECLSVGCADRVLDGIGLRPFHAPPQLSAHLFDITLFGDWAQWAGPGTCKNAAADPNNFK</sequence>
<keyword evidence="2" id="KW-1185">Reference proteome</keyword>
<dbReference type="EMBL" id="ML170161">
    <property type="protein sequence ID" value="TDL26673.1"/>
    <property type="molecule type" value="Genomic_DNA"/>
</dbReference>
<evidence type="ECO:0000313" key="2">
    <source>
        <dbReference type="Proteomes" id="UP000294933"/>
    </source>
</evidence>
<dbReference type="VEuPathDB" id="FungiDB:BD410DRAFT_800479"/>
<accession>A0A4Y7QG64</accession>
<dbReference type="AlphaFoldDB" id="A0A4Y7QG64"/>
<organism evidence="1 2">
    <name type="scientific">Rickenella mellea</name>
    <dbReference type="NCBI Taxonomy" id="50990"/>
    <lineage>
        <taxon>Eukaryota</taxon>
        <taxon>Fungi</taxon>
        <taxon>Dikarya</taxon>
        <taxon>Basidiomycota</taxon>
        <taxon>Agaricomycotina</taxon>
        <taxon>Agaricomycetes</taxon>
        <taxon>Hymenochaetales</taxon>
        <taxon>Rickenellaceae</taxon>
        <taxon>Rickenella</taxon>
    </lineage>
</organism>
<proteinExistence type="predicted"/>
<evidence type="ECO:0000313" key="1">
    <source>
        <dbReference type="EMBL" id="TDL26673.1"/>
    </source>
</evidence>